<dbReference type="PANTHER" id="PTHR33539">
    <property type="entry name" value="UPF0764 PROTEIN C16ORF89"/>
    <property type="match status" value="1"/>
</dbReference>
<accession>A0A504YST2</accession>
<dbReference type="InterPro" id="IPR031751">
    <property type="entry name" value="DUF4735"/>
</dbReference>
<protein>
    <submittedName>
        <fullName evidence="2">Uncharacterized protein</fullName>
    </submittedName>
</protein>
<gene>
    <name evidence="2" type="ORF">FGIG_04548</name>
</gene>
<dbReference type="OrthoDB" id="5949187at2759"/>
<dbReference type="PANTHER" id="PTHR33539:SF1">
    <property type="entry name" value="UPF0764 PROTEIN C16ORF89"/>
    <property type="match status" value="1"/>
</dbReference>
<evidence type="ECO:0000313" key="3">
    <source>
        <dbReference type="Proteomes" id="UP000316759"/>
    </source>
</evidence>
<evidence type="ECO:0000313" key="2">
    <source>
        <dbReference type="EMBL" id="TPP64454.1"/>
    </source>
</evidence>
<dbReference type="STRING" id="46835.A0A504YST2"/>
<organism evidence="2 3">
    <name type="scientific">Fasciola gigantica</name>
    <name type="common">Giant liver fluke</name>
    <dbReference type="NCBI Taxonomy" id="46835"/>
    <lineage>
        <taxon>Eukaryota</taxon>
        <taxon>Metazoa</taxon>
        <taxon>Spiralia</taxon>
        <taxon>Lophotrochozoa</taxon>
        <taxon>Platyhelminthes</taxon>
        <taxon>Trematoda</taxon>
        <taxon>Digenea</taxon>
        <taxon>Plagiorchiida</taxon>
        <taxon>Echinostomata</taxon>
        <taxon>Echinostomatoidea</taxon>
        <taxon>Fasciolidae</taxon>
        <taxon>Fasciola</taxon>
    </lineage>
</organism>
<proteinExistence type="predicted"/>
<reference evidence="2 3" key="1">
    <citation type="submission" date="2019-04" db="EMBL/GenBank/DDBJ databases">
        <title>Annotation for the trematode Fasciola gigantica.</title>
        <authorList>
            <person name="Choi Y.-J."/>
        </authorList>
    </citation>
    <scope>NUCLEOTIDE SEQUENCE [LARGE SCALE GENOMIC DNA]</scope>
    <source>
        <strain evidence="2">Uganda_cow_1</strain>
    </source>
</reference>
<feature type="chain" id="PRO_5021481436" evidence="1">
    <location>
        <begin position="30"/>
        <end position="380"/>
    </location>
</feature>
<comment type="caution">
    <text evidence="2">The sequence shown here is derived from an EMBL/GenBank/DDBJ whole genome shotgun (WGS) entry which is preliminary data.</text>
</comment>
<name>A0A504YST2_FASGI</name>
<evidence type="ECO:0000256" key="1">
    <source>
        <dbReference type="SAM" id="SignalP"/>
    </source>
</evidence>
<dbReference type="Pfam" id="PF15882">
    <property type="entry name" value="DUF4735"/>
    <property type="match status" value="1"/>
</dbReference>
<dbReference type="EMBL" id="SUNJ01004411">
    <property type="protein sequence ID" value="TPP64454.1"/>
    <property type="molecule type" value="Genomic_DNA"/>
</dbReference>
<dbReference type="AlphaFoldDB" id="A0A504YST2"/>
<feature type="signal peptide" evidence="1">
    <location>
        <begin position="1"/>
        <end position="29"/>
    </location>
</feature>
<sequence length="380" mass="43743">MFGGFRACPFRFLVCLFSVVLLPKQLVVAHWQESVLVTVEPQNTPVPYLDHIKDLLNAVIDGIERTLTFLLNNVNEINLDGIIGPSDVEGSTNALLVRYWQRMPYSLVRNLIRIRQLAHAVGEAGIRVVREKMPFYYSRVYHQVQPYSWALYRPPGELNYSLKWTESGKKDDFEEKVSDDCMHELINKSEDGRCSVSPQCWRMVTSDQRCGYSLTHQVIYILTGINSGCLEDLEYLSKLTTSERSLDKLLQTLCTRIMIEANHIAAAEFALEYRDLFMEQIGVCGEAGFVDQTELSWLEKILSWQAPSGCYYQFDHENLSPENFKPHMYGSYRRRKRAEKRIKGSESELCLAHRTAVALIAMQSFLVRFVETLYGLHNQS</sequence>
<dbReference type="GO" id="GO:0016020">
    <property type="term" value="C:membrane"/>
    <property type="evidence" value="ECO:0007669"/>
    <property type="project" value="TreeGrafter"/>
</dbReference>
<keyword evidence="3" id="KW-1185">Reference proteome</keyword>
<dbReference type="Proteomes" id="UP000316759">
    <property type="component" value="Unassembled WGS sequence"/>
</dbReference>
<keyword evidence="1" id="KW-0732">Signal</keyword>
<dbReference type="GO" id="GO:0005829">
    <property type="term" value="C:cytosol"/>
    <property type="evidence" value="ECO:0007669"/>
    <property type="project" value="TreeGrafter"/>
</dbReference>